<accession>A0AA39LU73</accession>
<dbReference type="AlphaFoldDB" id="A0AA39LU73"/>
<reference evidence="1" key="1">
    <citation type="submission" date="2023-06" db="EMBL/GenBank/DDBJ databases">
        <title>Genomic analysis of the entomopathogenic nematode Steinernema hermaphroditum.</title>
        <authorList>
            <person name="Schwarz E.M."/>
            <person name="Heppert J.K."/>
            <person name="Baniya A."/>
            <person name="Schwartz H.T."/>
            <person name="Tan C.-H."/>
            <person name="Antoshechkin I."/>
            <person name="Sternberg P.W."/>
            <person name="Goodrich-Blair H."/>
            <person name="Dillman A.R."/>
        </authorList>
    </citation>
    <scope>NUCLEOTIDE SEQUENCE</scope>
    <source>
        <strain evidence="1">PS9179</strain>
        <tissue evidence="1">Whole animal</tissue>
    </source>
</reference>
<proteinExistence type="predicted"/>
<keyword evidence="2" id="KW-1185">Reference proteome</keyword>
<protein>
    <submittedName>
        <fullName evidence="1">Uncharacterized protein</fullName>
    </submittedName>
</protein>
<dbReference type="Proteomes" id="UP001175271">
    <property type="component" value="Unassembled WGS sequence"/>
</dbReference>
<dbReference type="EMBL" id="JAUCMV010000003">
    <property type="protein sequence ID" value="KAK0409788.1"/>
    <property type="molecule type" value="Genomic_DNA"/>
</dbReference>
<evidence type="ECO:0000313" key="1">
    <source>
        <dbReference type="EMBL" id="KAK0409788.1"/>
    </source>
</evidence>
<sequence length="332" mass="38282">MLADAKFEAYAAEFAAWMFPRPITSFADYQNQIYEREERIGVITDPNWRHVLNRNIASYLKRGRNRILETEWTGNELQQLCEAIQRHGFTVKQSVPSDEDPLLERYADIVISRTPQEIRKKLKEIRELNSETHRKHQEKELRRCCDGKPSIKKPSSTDTCNSWREAMLRTLRVNESNIGISKVATKALRKIIKECEKNGTTPRGIDALLKPDYPSIYGNLANIAGMKSPRNVNITRLDAAVLLSIIEEIEREVDRNSRSQQHIYSKIFADIERHHYSSFDMLNALGDQEKKRESAVLNVFGLSCEQLGRSPFGGKIEKRSRIRSSLKCPSYI</sequence>
<comment type="caution">
    <text evidence="1">The sequence shown here is derived from an EMBL/GenBank/DDBJ whole genome shotgun (WGS) entry which is preliminary data.</text>
</comment>
<gene>
    <name evidence="1" type="ORF">QR680_004757</name>
</gene>
<name>A0AA39LU73_9BILA</name>
<organism evidence="1 2">
    <name type="scientific">Steinernema hermaphroditum</name>
    <dbReference type="NCBI Taxonomy" id="289476"/>
    <lineage>
        <taxon>Eukaryota</taxon>
        <taxon>Metazoa</taxon>
        <taxon>Ecdysozoa</taxon>
        <taxon>Nematoda</taxon>
        <taxon>Chromadorea</taxon>
        <taxon>Rhabditida</taxon>
        <taxon>Tylenchina</taxon>
        <taxon>Panagrolaimomorpha</taxon>
        <taxon>Strongyloidoidea</taxon>
        <taxon>Steinernematidae</taxon>
        <taxon>Steinernema</taxon>
    </lineage>
</organism>
<evidence type="ECO:0000313" key="2">
    <source>
        <dbReference type="Proteomes" id="UP001175271"/>
    </source>
</evidence>